<evidence type="ECO:0000256" key="1">
    <source>
        <dbReference type="SAM" id="Phobius"/>
    </source>
</evidence>
<protein>
    <submittedName>
        <fullName evidence="2">Uncharacterized protein</fullName>
    </submittedName>
</protein>
<gene>
    <name evidence="2" type="ORF">FOZ62_011912</name>
</gene>
<keyword evidence="1" id="KW-1133">Transmembrane helix</keyword>
<proteinExistence type="predicted"/>
<sequence length="188" mass="21256">MDLLPVTDPDAERGRSLRRKTHRVWRTLYWKVLRYLGVISDAYRQSKCERKLGGSLFLIMGLCTMFTMYHILTAGNLCVGYQQRIAGLEEENRYLKKRLVEAALPARGVSLEQKATSYDDAAKPDVSDDVVSLLKGDVNVNFNGSRDVVSLLEADTNVINTSGADEDKGANRWKLQNDLRDKLVDFQV</sequence>
<name>A0A7J6Q495_PEROL</name>
<accession>A0A7J6Q495</accession>
<dbReference type="Proteomes" id="UP000574390">
    <property type="component" value="Unassembled WGS sequence"/>
</dbReference>
<comment type="caution">
    <text evidence="2">The sequence shown here is derived from an EMBL/GenBank/DDBJ whole genome shotgun (WGS) entry which is preliminary data.</text>
</comment>
<reference evidence="2 3" key="1">
    <citation type="submission" date="2020-04" db="EMBL/GenBank/DDBJ databases">
        <title>Perkinsus olseni comparative genomics.</title>
        <authorList>
            <person name="Bogema D.R."/>
        </authorList>
    </citation>
    <scope>NUCLEOTIDE SEQUENCE [LARGE SCALE GENOMIC DNA]</scope>
    <source>
        <strain evidence="2">ATCC PRA-205</strain>
    </source>
</reference>
<evidence type="ECO:0000313" key="2">
    <source>
        <dbReference type="EMBL" id="KAF4702636.1"/>
    </source>
</evidence>
<dbReference type="AlphaFoldDB" id="A0A7J6Q495"/>
<keyword evidence="1" id="KW-0472">Membrane</keyword>
<organism evidence="2 3">
    <name type="scientific">Perkinsus olseni</name>
    <name type="common">Perkinsus atlanticus</name>
    <dbReference type="NCBI Taxonomy" id="32597"/>
    <lineage>
        <taxon>Eukaryota</taxon>
        <taxon>Sar</taxon>
        <taxon>Alveolata</taxon>
        <taxon>Perkinsozoa</taxon>
        <taxon>Perkinsea</taxon>
        <taxon>Perkinsida</taxon>
        <taxon>Perkinsidae</taxon>
        <taxon>Perkinsus</taxon>
    </lineage>
</organism>
<evidence type="ECO:0000313" key="3">
    <source>
        <dbReference type="Proteomes" id="UP000574390"/>
    </source>
</evidence>
<dbReference type="EMBL" id="JABANM010032613">
    <property type="protein sequence ID" value="KAF4702636.1"/>
    <property type="molecule type" value="Genomic_DNA"/>
</dbReference>
<keyword evidence="1" id="KW-0812">Transmembrane</keyword>
<feature type="transmembrane region" description="Helical" evidence="1">
    <location>
        <begin position="52"/>
        <end position="72"/>
    </location>
</feature>